<protein>
    <submittedName>
        <fullName evidence="2">Proclotting enzyme</fullName>
    </submittedName>
</protein>
<dbReference type="InterPro" id="IPR009003">
    <property type="entry name" value="Peptidase_S1_PA"/>
</dbReference>
<evidence type="ECO:0000313" key="2">
    <source>
        <dbReference type="EMBL" id="OMJ29885.1"/>
    </source>
</evidence>
<dbReference type="PANTHER" id="PTHR24260">
    <property type="match status" value="1"/>
</dbReference>
<dbReference type="Pfam" id="PF00089">
    <property type="entry name" value="Trypsin"/>
    <property type="match status" value="1"/>
</dbReference>
<dbReference type="SMART" id="SM00020">
    <property type="entry name" value="Tryp_SPc"/>
    <property type="match status" value="1"/>
</dbReference>
<dbReference type="InterPro" id="IPR043504">
    <property type="entry name" value="Peptidase_S1_PA_chymotrypsin"/>
</dbReference>
<evidence type="ECO:0000259" key="1">
    <source>
        <dbReference type="PROSITE" id="PS50240"/>
    </source>
</evidence>
<dbReference type="InterPro" id="IPR001254">
    <property type="entry name" value="Trypsin_dom"/>
</dbReference>
<dbReference type="PROSITE" id="PS00135">
    <property type="entry name" value="TRYPSIN_SER"/>
    <property type="match status" value="1"/>
</dbReference>
<proteinExistence type="predicted"/>
<dbReference type="PROSITE" id="PS50240">
    <property type="entry name" value="TRYPSIN_DOM"/>
    <property type="match status" value="1"/>
</dbReference>
<organism evidence="2 3">
    <name type="scientific">Smittium culicis</name>
    <dbReference type="NCBI Taxonomy" id="133412"/>
    <lineage>
        <taxon>Eukaryota</taxon>
        <taxon>Fungi</taxon>
        <taxon>Fungi incertae sedis</taxon>
        <taxon>Zoopagomycota</taxon>
        <taxon>Kickxellomycotina</taxon>
        <taxon>Harpellomycetes</taxon>
        <taxon>Harpellales</taxon>
        <taxon>Legeriomycetaceae</taxon>
        <taxon>Smittium</taxon>
    </lineage>
</organism>
<feature type="domain" description="Peptidase S1" evidence="1">
    <location>
        <begin position="1"/>
        <end position="181"/>
    </location>
</feature>
<dbReference type="PANTHER" id="PTHR24260:SF136">
    <property type="entry name" value="GH08193P-RELATED"/>
    <property type="match status" value="1"/>
</dbReference>
<dbReference type="InterPro" id="IPR051333">
    <property type="entry name" value="CLIP_Serine_Protease"/>
</dbReference>
<dbReference type="OrthoDB" id="6380398at2759"/>
<evidence type="ECO:0000313" key="3">
    <source>
        <dbReference type="Proteomes" id="UP000187429"/>
    </source>
</evidence>
<dbReference type="GO" id="GO:0004252">
    <property type="term" value="F:serine-type endopeptidase activity"/>
    <property type="evidence" value="ECO:0007669"/>
    <property type="project" value="InterPro"/>
</dbReference>
<dbReference type="Gene3D" id="2.40.10.10">
    <property type="entry name" value="Trypsin-like serine proteases"/>
    <property type="match status" value="1"/>
</dbReference>
<dbReference type="EMBL" id="LSSM01000147">
    <property type="protein sequence ID" value="OMJ29885.1"/>
    <property type="molecule type" value="Genomic_DNA"/>
</dbReference>
<accession>A0A1R1YSR0</accession>
<keyword evidence="3" id="KW-1185">Reference proteome</keyword>
<name>A0A1R1YSR0_9FUNG</name>
<dbReference type="AlphaFoldDB" id="A0A1R1YSR0"/>
<reference evidence="3" key="1">
    <citation type="submission" date="2017-01" db="EMBL/GenBank/DDBJ databases">
        <authorList>
            <person name="Wang Y."/>
            <person name="White M."/>
            <person name="Kvist S."/>
            <person name="Moncalvo J.-M."/>
        </authorList>
    </citation>
    <scope>NUCLEOTIDE SEQUENCE [LARGE SCALE GENOMIC DNA]</scope>
    <source>
        <strain evidence="3">ID-206-W2</strain>
    </source>
</reference>
<sequence length="212" mass="24109">MDEISIKSIHIHEKFGHGPSLNDIGIMVLEDVISENQEKEYGIEYGKIFNKLIYEDMKTVAIGWGKQFQDGNSSDKLRVTDILISDSKLCESADFRYDGNNEMSICSENINGNGICGGDSGGPLLYNEDNLESNNAKKAVVGISMKMAGIDQNKKKCEEIGIINYFVNTFYHLDWISNTSGIPRSDLHHNHFDNQYQYQNQDQYQNKHQNRN</sequence>
<dbReference type="GO" id="GO:0006508">
    <property type="term" value="P:proteolysis"/>
    <property type="evidence" value="ECO:0007669"/>
    <property type="project" value="InterPro"/>
</dbReference>
<gene>
    <name evidence="2" type="ORF">AYI69_g587</name>
</gene>
<dbReference type="Proteomes" id="UP000187429">
    <property type="component" value="Unassembled WGS sequence"/>
</dbReference>
<comment type="caution">
    <text evidence="2">The sequence shown here is derived from an EMBL/GenBank/DDBJ whole genome shotgun (WGS) entry which is preliminary data.</text>
</comment>
<dbReference type="InterPro" id="IPR033116">
    <property type="entry name" value="TRYPSIN_SER"/>
</dbReference>
<dbReference type="SUPFAM" id="SSF50494">
    <property type="entry name" value="Trypsin-like serine proteases"/>
    <property type="match status" value="1"/>
</dbReference>